<dbReference type="PANTHER" id="PTHR10885">
    <property type="entry name" value="ISOPENTENYL-DIPHOSPHATE DELTA-ISOMERASE"/>
    <property type="match status" value="1"/>
</dbReference>
<evidence type="ECO:0000259" key="2">
    <source>
        <dbReference type="PROSITE" id="PS51462"/>
    </source>
</evidence>
<evidence type="ECO:0000256" key="1">
    <source>
        <dbReference type="ARBA" id="ARBA00022801"/>
    </source>
</evidence>
<feature type="domain" description="Nudix hydrolase" evidence="2">
    <location>
        <begin position="30"/>
        <end position="164"/>
    </location>
</feature>
<evidence type="ECO:0000313" key="4">
    <source>
        <dbReference type="Proteomes" id="UP000435649"/>
    </source>
</evidence>
<keyword evidence="4" id="KW-1185">Reference proteome</keyword>
<dbReference type="SUPFAM" id="SSF55811">
    <property type="entry name" value="Nudix"/>
    <property type="match status" value="1"/>
</dbReference>
<dbReference type="InterPro" id="IPR015797">
    <property type="entry name" value="NUDIX_hydrolase-like_dom_sf"/>
</dbReference>
<dbReference type="Gene3D" id="3.90.79.10">
    <property type="entry name" value="Nucleoside Triphosphate Pyrophosphohydrolase"/>
    <property type="match status" value="1"/>
</dbReference>
<proteinExistence type="predicted"/>
<evidence type="ECO:0000313" key="3">
    <source>
        <dbReference type="EMBL" id="MST98286.1"/>
    </source>
</evidence>
<dbReference type="GO" id="GO:0016787">
    <property type="term" value="F:hydrolase activity"/>
    <property type="evidence" value="ECO:0007669"/>
    <property type="project" value="UniProtKB-KW"/>
</dbReference>
<dbReference type="RefSeq" id="WP_106054679.1">
    <property type="nucleotide sequence ID" value="NZ_CALXOB010000019.1"/>
</dbReference>
<dbReference type="AlphaFoldDB" id="A0A844G4K1"/>
<sequence length="170" mass="19118">MKQEYFDIYDEAGNRIGRALRSECHGNPALLHHTSHVVVFHPAGGRILLQKRSRSKDIQPGKWDTAVGGHVDAGEDYLTAALRELREELGVTASAGELRHLFDSKIRNAVESEDVRVYALRSAGPFRFQPEEIDEIRFWTADELAGPENRESFTPNLIAELALLREKGLL</sequence>
<protein>
    <submittedName>
        <fullName evidence="3">NUDIX domain-containing protein</fullName>
    </submittedName>
</protein>
<organism evidence="3 4">
    <name type="scientific">Victivallis lenta</name>
    <dbReference type="NCBI Taxonomy" id="2606640"/>
    <lineage>
        <taxon>Bacteria</taxon>
        <taxon>Pseudomonadati</taxon>
        <taxon>Lentisphaerota</taxon>
        <taxon>Lentisphaeria</taxon>
        <taxon>Victivallales</taxon>
        <taxon>Victivallaceae</taxon>
        <taxon>Victivallis</taxon>
    </lineage>
</organism>
<dbReference type="InterPro" id="IPR000086">
    <property type="entry name" value="NUDIX_hydrolase_dom"/>
</dbReference>
<accession>A0A844G4K1</accession>
<reference evidence="3 4" key="1">
    <citation type="submission" date="2019-08" db="EMBL/GenBank/DDBJ databases">
        <title>In-depth cultivation of the pig gut microbiome towards novel bacterial diversity and tailored functional studies.</title>
        <authorList>
            <person name="Wylensek D."/>
            <person name="Hitch T.C.A."/>
            <person name="Clavel T."/>
        </authorList>
    </citation>
    <scope>NUCLEOTIDE SEQUENCE [LARGE SCALE GENOMIC DNA]</scope>
    <source>
        <strain evidence="3 4">BBE-744-WT-12</strain>
    </source>
</reference>
<dbReference type="Proteomes" id="UP000435649">
    <property type="component" value="Unassembled WGS sequence"/>
</dbReference>
<dbReference type="EMBL" id="VUNS01000017">
    <property type="protein sequence ID" value="MST98286.1"/>
    <property type="molecule type" value="Genomic_DNA"/>
</dbReference>
<comment type="caution">
    <text evidence="3">The sequence shown here is derived from an EMBL/GenBank/DDBJ whole genome shotgun (WGS) entry which is preliminary data.</text>
</comment>
<dbReference type="Pfam" id="PF00293">
    <property type="entry name" value="NUDIX"/>
    <property type="match status" value="1"/>
</dbReference>
<dbReference type="CDD" id="cd04692">
    <property type="entry name" value="NUDIX_Hydrolase"/>
    <property type="match status" value="1"/>
</dbReference>
<dbReference type="PROSITE" id="PS00893">
    <property type="entry name" value="NUDIX_BOX"/>
    <property type="match status" value="1"/>
</dbReference>
<dbReference type="PROSITE" id="PS51462">
    <property type="entry name" value="NUDIX"/>
    <property type="match status" value="1"/>
</dbReference>
<keyword evidence="1" id="KW-0378">Hydrolase</keyword>
<dbReference type="PANTHER" id="PTHR10885:SF0">
    <property type="entry name" value="ISOPENTENYL-DIPHOSPHATE DELTA-ISOMERASE"/>
    <property type="match status" value="1"/>
</dbReference>
<dbReference type="InterPro" id="IPR020084">
    <property type="entry name" value="NUDIX_hydrolase_CS"/>
</dbReference>
<gene>
    <name evidence="3" type="ORF">FYJ85_14675</name>
</gene>
<name>A0A844G4K1_9BACT</name>